<dbReference type="SUPFAM" id="SSF49373">
    <property type="entry name" value="Invasin/intimin cell-adhesion fragments"/>
    <property type="match status" value="1"/>
</dbReference>
<evidence type="ECO:0000256" key="5">
    <source>
        <dbReference type="ARBA" id="ARBA00022989"/>
    </source>
</evidence>
<reference evidence="13" key="1">
    <citation type="submission" date="2024-03" db="EMBL/GenBank/DDBJ databases">
        <title>WGS assembly of Saponaria officinalis var. Norfolk2.</title>
        <authorList>
            <person name="Jenkins J."/>
            <person name="Shu S."/>
            <person name="Grimwood J."/>
            <person name="Barry K."/>
            <person name="Goodstein D."/>
            <person name="Schmutz J."/>
            <person name="Leebens-Mack J."/>
            <person name="Osbourn A."/>
        </authorList>
    </citation>
    <scope>NUCLEOTIDE SEQUENCE [LARGE SCALE GENOMIC DNA]</scope>
    <source>
        <strain evidence="13">JIC</strain>
    </source>
</reference>
<dbReference type="InterPro" id="IPR055097">
    <property type="entry name" value="Ig_NUP210_2nd"/>
</dbReference>
<feature type="domain" description="BIG2" evidence="12">
    <location>
        <begin position="471"/>
        <end position="546"/>
    </location>
</feature>
<dbReference type="Pfam" id="PF24427">
    <property type="entry name" value="Ig_GP210_16th"/>
    <property type="match status" value="1"/>
</dbReference>
<name>A0AAW1HIW0_SAPOF</name>
<feature type="domain" description="BIG2" evidence="12">
    <location>
        <begin position="1540"/>
        <end position="1615"/>
    </location>
</feature>
<dbReference type="Proteomes" id="UP001443914">
    <property type="component" value="Unassembled WGS sequence"/>
</dbReference>
<feature type="domain" description="BIG2" evidence="12">
    <location>
        <begin position="1135"/>
        <end position="1211"/>
    </location>
</feature>
<keyword evidence="7" id="KW-0325">Glycoprotein</keyword>
<evidence type="ECO:0000256" key="2">
    <source>
        <dbReference type="ARBA" id="ARBA00007313"/>
    </source>
</evidence>
<keyword evidence="4 11" id="KW-0732">Signal</keyword>
<proteinExistence type="inferred from homology"/>
<keyword evidence="8" id="KW-0539">Nucleus</keyword>
<dbReference type="InterPro" id="IPR056232">
    <property type="entry name" value="Ig_GP210_15th"/>
</dbReference>
<dbReference type="PANTHER" id="PTHR23019:SF0">
    <property type="entry name" value="NUCLEAR PORE MEMBRANE GLYCOPROTEIN 210"/>
    <property type="match status" value="1"/>
</dbReference>
<dbReference type="PANTHER" id="PTHR23019">
    <property type="entry name" value="NUCLEAR PORE MEMBRANE GLYCOPROTEIN GP210-RELATED"/>
    <property type="match status" value="1"/>
</dbReference>
<evidence type="ECO:0000256" key="9">
    <source>
        <dbReference type="SAM" id="MobiDB-lite"/>
    </source>
</evidence>
<dbReference type="InterPro" id="IPR055094">
    <property type="entry name" value="NUP210_Ig15"/>
</dbReference>
<accession>A0AAW1HIW0</accession>
<gene>
    <name evidence="13" type="ORF">RND81_11G070500</name>
</gene>
<dbReference type="InterPro" id="IPR056233">
    <property type="entry name" value="Ig_GP210_16th"/>
</dbReference>
<evidence type="ECO:0000256" key="6">
    <source>
        <dbReference type="ARBA" id="ARBA00023136"/>
    </source>
</evidence>
<dbReference type="Pfam" id="PF22959">
    <property type="entry name" value="Ig_NUP210_15th"/>
    <property type="match status" value="1"/>
</dbReference>
<comment type="subcellular location">
    <subcellularLocation>
        <location evidence="1">Nucleus membrane</location>
        <topology evidence="1">Single-pass membrane protein</topology>
    </subcellularLocation>
</comment>
<evidence type="ECO:0000256" key="10">
    <source>
        <dbReference type="SAM" id="Phobius"/>
    </source>
</evidence>
<keyword evidence="14" id="KW-1185">Reference proteome</keyword>
<evidence type="ECO:0000256" key="7">
    <source>
        <dbReference type="ARBA" id="ARBA00023180"/>
    </source>
</evidence>
<comment type="caution">
    <text evidence="13">The sequence shown here is derived from an EMBL/GenBank/DDBJ whole genome shotgun (WGS) entry which is preliminary data.</text>
</comment>
<organism evidence="13 14">
    <name type="scientific">Saponaria officinalis</name>
    <name type="common">Common soapwort</name>
    <name type="synonym">Lychnis saponaria</name>
    <dbReference type="NCBI Taxonomy" id="3572"/>
    <lineage>
        <taxon>Eukaryota</taxon>
        <taxon>Viridiplantae</taxon>
        <taxon>Streptophyta</taxon>
        <taxon>Embryophyta</taxon>
        <taxon>Tracheophyta</taxon>
        <taxon>Spermatophyta</taxon>
        <taxon>Magnoliopsida</taxon>
        <taxon>eudicotyledons</taxon>
        <taxon>Gunneridae</taxon>
        <taxon>Pentapetalae</taxon>
        <taxon>Caryophyllales</taxon>
        <taxon>Caryophyllaceae</taxon>
        <taxon>Caryophylleae</taxon>
        <taxon>Saponaria</taxon>
    </lineage>
</organism>
<feature type="chain" id="PRO_5043688017" description="BIG2 domain-containing protein" evidence="11">
    <location>
        <begin position="22"/>
        <end position="1928"/>
    </location>
</feature>
<keyword evidence="3 10" id="KW-0812">Transmembrane</keyword>
<evidence type="ECO:0000313" key="14">
    <source>
        <dbReference type="Proteomes" id="UP001443914"/>
    </source>
</evidence>
<keyword evidence="5 10" id="KW-1133">Transmembrane helix</keyword>
<dbReference type="Pfam" id="PF22962">
    <property type="entry name" value="Ig_NUP210_7th"/>
    <property type="match status" value="1"/>
</dbReference>
<dbReference type="GO" id="GO:0031965">
    <property type="term" value="C:nuclear membrane"/>
    <property type="evidence" value="ECO:0007669"/>
    <property type="project" value="UniProtKB-SubCell"/>
</dbReference>
<keyword evidence="6 10" id="KW-0472">Membrane</keyword>
<evidence type="ECO:0000256" key="1">
    <source>
        <dbReference type="ARBA" id="ARBA00004590"/>
    </source>
</evidence>
<dbReference type="InterPro" id="IPR008964">
    <property type="entry name" value="Invasin/intimin_cell_adhesion"/>
</dbReference>
<evidence type="ECO:0000256" key="4">
    <source>
        <dbReference type="ARBA" id="ARBA00022729"/>
    </source>
</evidence>
<feature type="signal peptide" evidence="11">
    <location>
        <begin position="1"/>
        <end position="21"/>
    </location>
</feature>
<dbReference type="Pfam" id="PF24425">
    <property type="entry name" value="Ig_GP210_15th"/>
    <property type="match status" value="1"/>
</dbReference>
<dbReference type="Pfam" id="PF22969">
    <property type="entry name" value="Ig_NUP210_2nd"/>
    <property type="match status" value="1"/>
</dbReference>
<evidence type="ECO:0000256" key="8">
    <source>
        <dbReference type="ARBA" id="ARBA00023242"/>
    </source>
</evidence>
<dbReference type="InterPro" id="IPR055099">
    <property type="entry name" value="Ig_NUP210_7th"/>
</dbReference>
<sequence>MTTLSLLFFVAFIVPYYGVLSLSGPHIADVNILLPPKMTHPVEYRLLASDGCFKWSWDHHDILSVVPEYNESNHCSTSARLRSISPYAGRKETAIYATDVLTGMVVRCKVYIDMFTRIQIFHSSVKLDLDGLATLRVRAFDREENVFSSLVGLRFVWRLMPESAGSPHHLVHVPLKDSPLSDCSGYCGDLEIQTKLEDSGVYSDLLVVKGTEIGHEVVSVRLLETEHDNMTDKIYLTVAEAMSLDPPSPVLVLVGAALPYSLKINRGNIAQVVPLPSPFHRWSSSNSSIAQVDSMMGVVHALCLGETNIMVEDIRVAGHVQISSLNVVVPDRMYLFMSPLSKSGALLEGTEPLLSNGRWFVVIGRHYLVELKVFSRGPIARVIYTTPNEDVNLDYYEPEYWRNFSVPGSTAAKYGWQNPIMLEPTSQGLGKLSASLTYLTSHPERKEVMNVGQEIMVCDQVRSVDKGSGTSLSSLLLPWSPDVYQEAELHAVGGCANAPFDYKWLSSDDSILSVSAMGVVQVKRPGKASVKVVSIYDSLNFDVVMIEVAIPSSMVMVPNFPVETVVQSNLQAAVAMRASNGDYFHRCDAFHLSIKWSTGSDMFVIVNTTSEVFEKNQLTAVERSNLDHAACSWISIFATSPGRSILHASFSTSVDFSSSTQVVLKASASIASFLPLTVHQAGDGNKFGGYWFDLGQVGKSNEFRNLDELFLVPGTFLDVTLVGGPKRWGKGVDFVETVDIVVEQYTHDSAGLVHQVPIMDENRYRIVCQELGIFTVVFRRGNLIGDDHPQPVVAKAKLRLECSFPSSIVVLADESVNKLDVIQNSILADRGAERLRSKSVTVANGRTIRVSAVGISESGKAFANSSSVPLLWELKNCEDLASWDKAHDHELPTAGWERYLALKNASGQCIVRALVQRTLFSGYPSSREKVLTDAIPLQVVSTMQVFPEFCLLFFSPNATMNLSVLGGSCLLDAIVNDSRVVDVVQPLQDLQCSQLTLVPKSVGSAVVTVYDVGLSPPLTSAAVVKVADVDWVKIMSGDLISLMEGSTIFVLLTAGTNDGYTFDSSQLTYMNIHVHFEDQNIELADNHNLSMNGDGSVSASNFTIYGRYAGVTTLYVTARQQSGLEILSQAITVEVYDFPVVLPSDIFLLPGASYVVTVEGGPQVATIVEYTSMNDSTVAIQESIGRLSAICPGTAKIVATFYGLDRTVLCETHAEVTVGIPTTAVLNAQSEELCVGCDMPIFPLLSEGDLFSFYELCKDFKWSIEDEKVLSFHPAEDVNVNYRLPVPGSGGYQDEHDINFIRVLYGRSGGRSNVALTFSCDFPSSRSFSSSRSYSALVSILVVPDPPLAQGIPITWILPPHYTSSDLLPASSGLHSKRDLQSQEGTVSYSLLACCGGGDDKLQKGIVSISGNKIKTAESNNLACIKAEDHSTGRIEVASCVRVAEVAQVRFIRKYPMFVLNLAVGAQIELPLHFYDNLGNPFHEAHNVVAFNIEINYRDVLSLDTVNQDNSSIIVKAMHHGRSLVQVRINSKQKSDYILISVGAHIHPQNPVLLPGSYVNFSVAGLDNQAMGQWSSSNESVVYVDSLSGRASAFGEGTSSVAFQSPTLKLQTTAKVMNSDIIYVDAPKNTLTNVFVPPEGYKFLVKFSAQKFGARSKNIEVPYDCQVEPSFVGYTIPLRDLNTGESNCHFFPHNPEHLANFAPKSAYKRQDMSISVLAKLKENHEVSGSATALFVGGFSILNMNKDSLLLNFTHDSNRSILTVLGNADVAIHWLNRDALIVQNLFKEGSGIASRSSYEVKVLKSRTFTDKLIFDLPANGQRVEIEVNYNAGDTKPTILVQTLWKGALGCFALLMLTLLIYKGFLDRPDRSRPTITPAAPRTPECRSPTPANEQSPRTPQPFMEYVRRTIDETPYYRRQGRRYDPQNTF</sequence>
<dbReference type="InterPro" id="IPR055096">
    <property type="entry name" value="Ig_NUP210_1st"/>
</dbReference>
<dbReference type="Pfam" id="PF22967">
    <property type="entry name" value="Ig_NUP210_1st"/>
    <property type="match status" value="1"/>
</dbReference>
<evidence type="ECO:0000313" key="13">
    <source>
        <dbReference type="EMBL" id="KAK9676340.1"/>
    </source>
</evidence>
<dbReference type="EMBL" id="JBDFQZ010000011">
    <property type="protein sequence ID" value="KAK9676340.1"/>
    <property type="molecule type" value="Genomic_DNA"/>
</dbReference>
<feature type="compositionally biased region" description="Low complexity" evidence="9">
    <location>
        <begin position="1872"/>
        <end position="1881"/>
    </location>
</feature>
<evidence type="ECO:0000259" key="12">
    <source>
        <dbReference type="SMART" id="SM00635"/>
    </source>
</evidence>
<feature type="region of interest" description="Disordered" evidence="9">
    <location>
        <begin position="1870"/>
        <end position="1902"/>
    </location>
</feature>
<comment type="similarity">
    <text evidence="2">Belongs to the NUP210 family.</text>
</comment>
<dbReference type="InterPro" id="IPR003343">
    <property type="entry name" value="Big_2"/>
</dbReference>
<feature type="transmembrane region" description="Helical" evidence="10">
    <location>
        <begin position="1842"/>
        <end position="1860"/>
    </location>
</feature>
<evidence type="ECO:0000256" key="11">
    <source>
        <dbReference type="SAM" id="SignalP"/>
    </source>
</evidence>
<dbReference type="SMART" id="SM00635">
    <property type="entry name" value="BID_2"/>
    <property type="match status" value="3"/>
</dbReference>
<protein>
    <recommendedName>
        <fullName evidence="12">BIG2 domain-containing protein</fullName>
    </recommendedName>
</protein>
<evidence type="ECO:0000256" key="3">
    <source>
        <dbReference type="ARBA" id="ARBA00022692"/>
    </source>
</evidence>
<dbReference type="InterPro" id="IPR045197">
    <property type="entry name" value="NUP210-like"/>
</dbReference>